<evidence type="ECO:0000256" key="11">
    <source>
        <dbReference type="ARBA" id="ARBA00024615"/>
    </source>
</evidence>
<keyword evidence="7" id="KW-0072">Autophagy</keyword>
<evidence type="ECO:0000313" key="12">
    <source>
        <dbReference type="EMBL" id="CAF3829827.1"/>
    </source>
</evidence>
<comment type="subcellular location">
    <subcellularLocation>
        <location evidence="1">Endoplasmic reticulum membrane</location>
        <topology evidence="1">Peripheral membrane protein</topology>
    </subcellularLocation>
    <subcellularLocation>
        <location evidence="2">Preautophagosomal structure membrane</location>
        <topology evidence="2">Peripheral membrane protein</topology>
    </subcellularLocation>
</comment>
<dbReference type="AlphaFoldDB" id="A0A819D5I8"/>
<dbReference type="GO" id="GO:0061908">
    <property type="term" value="C:phagophore"/>
    <property type="evidence" value="ECO:0007669"/>
    <property type="project" value="TreeGrafter"/>
</dbReference>
<proteinExistence type="inferred from homology"/>
<gene>
    <name evidence="12" type="ORF">OTI717_LOCUS19920</name>
</gene>
<dbReference type="GO" id="GO:0034045">
    <property type="term" value="C:phagophore assembly site membrane"/>
    <property type="evidence" value="ECO:0007669"/>
    <property type="project" value="UniProtKB-SubCell"/>
</dbReference>
<evidence type="ECO:0000256" key="9">
    <source>
        <dbReference type="ARBA" id="ARBA00023136"/>
    </source>
</evidence>
<evidence type="ECO:0000256" key="7">
    <source>
        <dbReference type="ARBA" id="ARBA00023006"/>
    </source>
</evidence>
<dbReference type="GO" id="GO:0061723">
    <property type="term" value="P:glycophagy"/>
    <property type="evidence" value="ECO:0007669"/>
    <property type="project" value="TreeGrafter"/>
</dbReference>
<accession>A0A819D5I8</accession>
<organism evidence="12 13">
    <name type="scientific">Rotaria sordida</name>
    <dbReference type="NCBI Taxonomy" id="392033"/>
    <lineage>
        <taxon>Eukaryota</taxon>
        <taxon>Metazoa</taxon>
        <taxon>Spiralia</taxon>
        <taxon>Gnathifera</taxon>
        <taxon>Rotifera</taxon>
        <taxon>Eurotatoria</taxon>
        <taxon>Bdelloidea</taxon>
        <taxon>Philodinida</taxon>
        <taxon>Philodinidae</taxon>
        <taxon>Rotaria</taxon>
    </lineage>
</organism>
<dbReference type="GO" id="GO:0034727">
    <property type="term" value="P:piecemeal microautophagy of the nucleus"/>
    <property type="evidence" value="ECO:0007669"/>
    <property type="project" value="TreeGrafter"/>
</dbReference>
<dbReference type="PANTHER" id="PTHR13190">
    <property type="entry name" value="AUTOPHAGY-RELATED 2, ISOFORM A"/>
    <property type="match status" value="1"/>
</dbReference>
<protein>
    <recommendedName>
        <fullName evidence="4">Autophagy-related protein 2</fullName>
    </recommendedName>
</protein>
<dbReference type="PANTHER" id="PTHR13190:SF1">
    <property type="entry name" value="AUTOPHAGY-RELATED 2, ISOFORM A"/>
    <property type="match status" value="1"/>
</dbReference>
<comment type="caution">
    <text evidence="12">The sequence shown here is derived from an EMBL/GenBank/DDBJ whole genome shotgun (WGS) entry which is preliminary data.</text>
</comment>
<evidence type="ECO:0000256" key="5">
    <source>
        <dbReference type="ARBA" id="ARBA00022448"/>
    </source>
</evidence>
<sequence>MPWQSFIPWSNSLKTRACRQLIHHYLGVFFQEKLSLDQLSIDLFSGRSQVKDVILNLNALNESLTNNNIPLEVVKAYVGEINLSIPWTSLLRDNSLLDIKDLEITVRPKQTNDQKLADASFELSSMFNSMNTSMLIAQECLKNETEEDTTYQGLETFAATLDSILARVRVTLTDTVIRLEHLINNGDHGVAFEIRIKKLEYFASE</sequence>
<comment type="similarity">
    <text evidence="3">Belongs to the ATG2 family.</text>
</comment>
<dbReference type="GO" id="GO:0061709">
    <property type="term" value="P:reticulophagy"/>
    <property type="evidence" value="ECO:0007669"/>
    <property type="project" value="TreeGrafter"/>
</dbReference>
<evidence type="ECO:0000313" key="13">
    <source>
        <dbReference type="Proteomes" id="UP000663823"/>
    </source>
</evidence>
<evidence type="ECO:0000256" key="6">
    <source>
        <dbReference type="ARBA" id="ARBA00022824"/>
    </source>
</evidence>
<evidence type="ECO:0000256" key="3">
    <source>
        <dbReference type="ARBA" id="ARBA00009714"/>
    </source>
</evidence>
<keyword evidence="6" id="KW-0256">Endoplasmic reticulum</keyword>
<comment type="catalytic activity">
    <reaction evidence="10">
        <text>a 1,2-diacyl-sn-glycero-3-phospho-L-serine(in) = a 1,2-diacyl-sn-glycero-3-phospho-L-serine(out)</text>
        <dbReference type="Rhea" id="RHEA:38663"/>
        <dbReference type="ChEBI" id="CHEBI:57262"/>
    </reaction>
</comment>
<evidence type="ECO:0000256" key="4">
    <source>
        <dbReference type="ARBA" id="ARBA00018070"/>
    </source>
</evidence>
<keyword evidence="9" id="KW-0472">Membrane</keyword>
<name>A0A819D5I8_9BILA</name>
<dbReference type="GO" id="GO:0005789">
    <property type="term" value="C:endoplasmic reticulum membrane"/>
    <property type="evidence" value="ECO:0007669"/>
    <property type="project" value="UniProtKB-SubCell"/>
</dbReference>
<dbReference type="GO" id="GO:0000422">
    <property type="term" value="P:autophagy of mitochondrion"/>
    <property type="evidence" value="ECO:0007669"/>
    <property type="project" value="TreeGrafter"/>
</dbReference>
<comment type="catalytic activity">
    <reaction evidence="11">
        <text>a 1,2-diacyl-sn-glycero-3-phosphoethanolamine(in) = a 1,2-diacyl-sn-glycero-3-phosphoethanolamine(out)</text>
        <dbReference type="Rhea" id="RHEA:38895"/>
        <dbReference type="ChEBI" id="CHEBI:64612"/>
    </reaction>
</comment>
<keyword evidence="5" id="KW-0813">Transport</keyword>
<evidence type="ECO:0000256" key="8">
    <source>
        <dbReference type="ARBA" id="ARBA00023055"/>
    </source>
</evidence>
<evidence type="ECO:0000256" key="10">
    <source>
        <dbReference type="ARBA" id="ARBA00024479"/>
    </source>
</evidence>
<reference evidence="12" key="1">
    <citation type="submission" date="2021-02" db="EMBL/GenBank/DDBJ databases">
        <authorList>
            <person name="Nowell W R."/>
        </authorList>
    </citation>
    <scope>NUCLEOTIDE SEQUENCE</scope>
</reference>
<dbReference type="Proteomes" id="UP000663823">
    <property type="component" value="Unassembled WGS sequence"/>
</dbReference>
<dbReference type="EMBL" id="CAJOAX010002980">
    <property type="protein sequence ID" value="CAF3829827.1"/>
    <property type="molecule type" value="Genomic_DNA"/>
</dbReference>
<dbReference type="GO" id="GO:0000045">
    <property type="term" value="P:autophagosome assembly"/>
    <property type="evidence" value="ECO:0007669"/>
    <property type="project" value="TreeGrafter"/>
</dbReference>
<feature type="non-terminal residue" evidence="12">
    <location>
        <position position="1"/>
    </location>
</feature>
<evidence type="ECO:0000256" key="2">
    <source>
        <dbReference type="ARBA" id="ARBA00004623"/>
    </source>
</evidence>
<dbReference type="GO" id="GO:0006869">
    <property type="term" value="P:lipid transport"/>
    <property type="evidence" value="ECO:0007669"/>
    <property type="project" value="UniProtKB-KW"/>
</dbReference>
<dbReference type="GO" id="GO:0032266">
    <property type="term" value="F:phosphatidylinositol-3-phosphate binding"/>
    <property type="evidence" value="ECO:0007669"/>
    <property type="project" value="TreeGrafter"/>
</dbReference>
<keyword evidence="8" id="KW-0445">Lipid transport</keyword>
<evidence type="ECO:0000256" key="1">
    <source>
        <dbReference type="ARBA" id="ARBA00004406"/>
    </source>
</evidence>
<dbReference type="InterPro" id="IPR026849">
    <property type="entry name" value="ATG2"/>
</dbReference>
<dbReference type="GO" id="GO:0043495">
    <property type="term" value="F:protein-membrane adaptor activity"/>
    <property type="evidence" value="ECO:0007669"/>
    <property type="project" value="TreeGrafter"/>
</dbReference>